<dbReference type="PROSITE" id="PS50040">
    <property type="entry name" value="EF1G_C"/>
    <property type="match status" value="1"/>
</dbReference>
<dbReference type="STRING" id="353153.Q4DM93"/>
<reference evidence="3 4" key="1">
    <citation type="journal article" date="2005" name="Science">
        <title>The genome sequence of Trypanosoma cruzi, etiologic agent of Chagas disease.</title>
        <authorList>
            <person name="El-Sayed N.M."/>
            <person name="Myler P.J."/>
            <person name="Bartholomeu D.C."/>
            <person name="Nilsson D."/>
            <person name="Aggarwal G."/>
            <person name="Tran A.N."/>
            <person name="Ghedin E."/>
            <person name="Worthey E.A."/>
            <person name="Delcher A.L."/>
            <person name="Blandin G."/>
            <person name="Westenberger S.J."/>
            <person name="Caler E."/>
            <person name="Cerqueira G.C."/>
            <person name="Branche C."/>
            <person name="Haas B."/>
            <person name="Anupama A."/>
            <person name="Arner E."/>
            <person name="Aslund L."/>
            <person name="Attipoe P."/>
            <person name="Bontempi E."/>
            <person name="Bringaud F."/>
            <person name="Burton P."/>
            <person name="Cadag E."/>
            <person name="Campbell D.A."/>
            <person name="Carrington M."/>
            <person name="Crabtree J."/>
            <person name="Darban H."/>
            <person name="da Silveira J.F."/>
            <person name="de Jong P."/>
            <person name="Edwards K."/>
            <person name="Englund P.T."/>
            <person name="Fazelina G."/>
            <person name="Feldblyum T."/>
            <person name="Ferella M."/>
            <person name="Frasch A.C."/>
            <person name="Gull K."/>
            <person name="Horn D."/>
            <person name="Hou L."/>
            <person name="Huang Y."/>
            <person name="Kindlund E."/>
            <person name="Klingbeil M."/>
            <person name="Kluge S."/>
            <person name="Koo H."/>
            <person name="Lacerda D."/>
            <person name="Levin M.J."/>
            <person name="Lorenzi H."/>
            <person name="Louie T."/>
            <person name="Machado C.R."/>
            <person name="McCulloch R."/>
            <person name="McKenna A."/>
            <person name="Mizuno Y."/>
            <person name="Mottram J.C."/>
            <person name="Nelson S."/>
            <person name="Ochaya S."/>
            <person name="Osoegawa K."/>
            <person name="Pai G."/>
            <person name="Parsons M."/>
            <person name="Pentony M."/>
            <person name="Pettersson U."/>
            <person name="Pop M."/>
            <person name="Ramirez J.L."/>
            <person name="Rinta J."/>
            <person name="Robertson L."/>
            <person name="Salzberg S.L."/>
            <person name="Sanchez D.O."/>
            <person name="Seyler A."/>
            <person name="Sharma R."/>
            <person name="Shetty J."/>
            <person name="Simpson A.J."/>
            <person name="Sisk E."/>
            <person name="Tammi M.T."/>
            <person name="Tarleton R."/>
            <person name="Teixeira S."/>
            <person name="Van Aken S."/>
            <person name="Vogt C."/>
            <person name="Ward P.N."/>
            <person name="Wickstead B."/>
            <person name="Wortman J."/>
            <person name="White O."/>
            <person name="Fraser C.M."/>
            <person name="Stuart K.D."/>
            <person name="Andersson B."/>
        </authorList>
    </citation>
    <scope>NUCLEOTIDE SEQUENCE [LARGE SCALE GENOMIC DNA]</scope>
    <source>
        <strain evidence="3 4">CL Brener</strain>
    </source>
</reference>
<sequence length="107" mass="12090">MQCMTVRLIRVWLQRMGHVCQYELGAALMIAAEWRHDVVALCVLCGRGMPAIVRDVADTELLEWEKVADFAAQRERMTAACGGRARRSRGLCWRGACWSERGVPVRA</sequence>
<dbReference type="Proteomes" id="UP000002296">
    <property type="component" value="Unassembled WGS sequence"/>
</dbReference>
<dbReference type="AlphaFoldDB" id="Q4DM93"/>
<dbReference type="EMBL" id="AAHK01000335">
    <property type="protein sequence ID" value="EAN93652.1"/>
    <property type="molecule type" value="Genomic_DNA"/>
</dbReference>
<dbReference type="KEGG" id="tcr:506309.150"/>
<dbReference type="InterPro" id="IPR036433">
    <property type="entry name" value="EF1B_G_C_sf"/>
</dbReference>
<dbReference type="SUPFAM" id="SSF89942">
    <property type="entry name" value="eEF1-gamma domain"/>
    <property type="match status" value="1"/>
</dbReference>
<evidence type="ECO:0000259" key="2">
    <source>
        <dbReference type="PROSITE" id="PS50040"/>
    </source>
</evidence>
<dbReference type="VEuPathDB" id="TriTrypDB:TcCLB.506309.150"/>
<evidence type="ECO:0000313" key="3">
    <source>
        <dbReference type="EMBL" id="EAN93652.1"/>
    </source>
</evidence>
<evidence type="ECO:0000313" key="4">
    <source>
        <dbReference type="Proteomes" id="UP000002296"/>
    </source>
</evidence>
<proteinExistence type="predicted"/>
<dbReference type="GO" id="GO:0003746">
    <property type="term" value="F:translation elongation factor activity"/>
    <property type="evidence" value="ECO:0007669"/>
    <property type="project" value="UniProtKB-UniRule"/>
</dbReference>
<dbReference type="InParanoid" id="Q4DM93"/>
<evidence type="ECO:0000256" key="1">
    <source>
        <dbReference type="PROSITE-ProRule" id="PRU00519"/>
    </source>
</evidence>
<name>Q4DM93_TRYCC</name>
<dbReference type="RefSeq" id="XP_815503.1">
    <property type="nucleotide sequence ID" value="XM_810410.1"/>
</dbReference>
<dbReference type="Gene3D" id="3.30.70.1010">
    <property type="entry name" value="Translation elongation factor EF1B, gamma chain, conserved domain"/>
    <property type="match status" value="1"/>
</dbReference>
<gene>
    <name evidence="3" type="ORF">Tc00.1047053506309.150</name>
</gene>
<dbReference type="GeneID" id="3547226"/>
<keyword evidence="4" id="KW-1185">Reference proteome</keyword>
<protein>
    <submittedName>
        <fullName evidence="3">Elongation factor 1-gamma (EF-1-gamma), putative</fullName>
    </submittedName>
</protein>
<keyword evidence="1" id="KW-0648">Protein biosynthesis</keyword>
<feature type="domain" description="EF-1-gamma C-terminal" evidence="2">
    <location>
        <begin position="1"/>
        <end position="99"/>
    </location>
</feature>
<accession>Q4DM93</accession>
<dbReference type="PaxDb" id="353153-Q4DM93"/>
<keyword evidence="1 3" id="KW-0251">Elongation factor</keyword>
<comment type="caution">
    <text evidence="3">The sequence shown here is derived from an EMBL/GenBank/DDBJ whole genome shotgun (WGS) entry which is preliminary data.</text>
</comment>
<organism evidence="3 4">
    <name type="scientific">Trypanosoma cruzi (strain CL Brener)</name>
    <dbReference type="NCBI Taxonomy" id="353153"/>
    <lineage>
        <taxon>Eukaryota</taxon>
        <taxon>Discoba</taxon>
        <taxon>Euglenozoa</taxon>
        <taxon>Kinetoplastea</taxon>
        <taxon>Metakinetoplastina</taxon>
        <taxon>Trypanosomatida</taxon>
        <taxon>Trypanosomatidae</taxon>
        <taxon>Trypanosoma</taxon>
        <taxon>Schizotrypanum</taxon>
    </lineage>
</organism>
<dbReference type="InterPro" id="IPR001662">
    <property type="entry name" value="EF1B_G_C"/>
</dbReference>